<dbReference type="GeneID" id="11514655"/>
<dbReference type="InterPro" id="IPR000291">
    <property type="entry name" value="D-Ala_lig_Van_CS"/>
</dbReference>
<evidence type="ECO:0000256" key="7">
    <source>
        <dbReference type="PROSITE-ProRule" id="PRU00409"/>
    </source>
</evidence>
<dbReference type="GO" id="GO:0046872">
    <property type="term" value="F:metal ion binding"/>
    <property type="evidence" value="ECO:0007669"/>
    <property type="project" value="InterPro"/>
</dbReference>
<evidence type="ECO:0000256" key="6">
    <source>
        <dbReference type="ARBA" id="ARBA00022984"/>
    </source>
</evidence>
<keyword evidence="3 7" id="KW-0547">Nucleotide-binding</keyword>
<feature type="domain" description="ATP-grasp" evidence="8">
    <location>
        <begin position="120"/>
        <end position="344"/>
    </location>
</feature>
<evidence type="ECO:0000259" key="8">
    <source>
        <dbReference type="PROSITE" id="PS50975"/>
    </source>
</evidence>
<evidence type="ECO:0000256" key="2">
    <source>
        <dbReference type="ARBA" id="ARBA00022598"/>
    </source>
</evidence>
<dbReference type="eggNOG" id="ENOG502RB81">
    <property type="taxonomic scope" value="Eukaryota"/>
</dbReference>
<dbReference type="OrthoDB" id="2013972at2759"/>
<dbReference type="Gene3D" id="3.30.1490.20">
    <property type="entry name" value="ATP-grasp fold, A domain"/>
    <property type="match status" value="1"/>
</dbReference>
<evidence type="ECO:0000313" key="10">
    <source>
        <dbReference type="Proteomes" id="UP000007322"/>
    </source>
</evidence>
<dbReference type="InParanoid" id="G2QMD7"/>
<dbReference type="OMA" id="RWDLVFN"/>
<evidence type="ECO:0000256" key="1">
    <source>
        <dbReference type="ARBA" id="ARBA00010871"/>
    </source>
</evidence>
<dbReference type="PROSITE" id="PS50975">
    <property type="entry name" value="ATP_GRASP"/>
    <property type="match status" value="1"/>
</dbReference>
<dbReference type="Pfam" id="PF07478">
    <property type="entry name" value="Dala_Dala_lig_C"/>
    <property type="match status" value="1"/>
</dbReference>
<dbReference type="KEGG" id="mtm:MYCTH_2070001"/>
<dbReference type="GO" id="GO:0008716">
    <property type="term" value="F:D-alanine-D-alanine ligase activity"/>
    <property type="evidence" value="ECO:0007669"/>
    <property type="project" value="InterPro"/>
</dbReference>
<dbReference type="InterPro" id="IPR013815">
    <property type="entry name" value="ATP_grasp_subdomain_1"/>
</dbReference>
<dbReference type="PANTHER" id="PTHR23132">
    <property type="entry name" value="D-ALANINE--D-ALANINE LIGASE"/>
    <property type="match status" value="1"/>
</dbReference>
<dbReference type="HOGENOM" id="CLU_039268_2_1_1"/>
<keyword evidence="4 7" id="KW-0067">ATP-binding</keyword>
<keyword evidence="5" id="KW-0133">Cell shape</keyword>
<protein>
    <recommendedName>
        <fullName evidence="8">ATP-grasp domain-containing protein</fullName>
    </recommendedName>
</protein>
<dbReference type="GO" id="GO:0008360">
    <property type="term" value="P:regulation of cell shape"/>
    <property type="evidence" value="ECO:0007669"/>
    <property type="project" value="UniProtKB-KW"/>
</dbReference>
<dbReference type="Gene3D" id="3.30.470.20">
    <property type="entry name" value="ATP-grasp fold, B domain"/>
    <property type="match status" value="1"/>
</dbReference>
<dbReference type="AlphaFoldDB" id="G2QMD7"/>
<dbReference type="Proteomes" id="UP000007322">
    <property type="component" value="Chromosome 6"/>
</dbReference>
<proteinExistence type="inferred from homology"/>
<comment type="similarity">
    <text evidence="1">Belongs to the D-alanine--D-alanine ligase family.</text>
</comment>
<dbReference type="PANTHER" id="PTHR23132:SF14">
    <property type="entry name" value="ATP-GRASP DOMAIN-CONTAINING PROTEIN"/>
    <property type="match status" value="1"/>
</dbReference>
<organism evidence="9 10">
    <name type="scientific">Thermothelomyces thermophilus (strain ATCC 42464 / BCRC 31852 / DSM 1799)</name>
    <name type="common">Sporotrichum thermophile</name>
    <dbReference type="NCBI Taxonomy" id="573729"/>
    <lineage>
        <taxon>Eukaryota</taxon>
        <taxon>Fungi</taxon>
        <taxon>Dikarya</taxon>
        <taxon>Ascomycota</taxon>
        <taxon>Pezizomycotina</taxon>
        <taxon>Sordariomycetes</taxon>
        <taxon>Sordariomycetidae</taxon>
        <taxon>Sordariales</taxon>
        <taxon>Chaetomiaceae</taxon>
        <taxon>Thermothelomyces</taxon>
    </lineage>
</organism>
<dbReference type="RefSeq" id="XP_003666362.1">
    <property type="nucleotide sequence ID" value="XM_003666314.1"/>
</dbReference>
<dbReference type="InterPro" id="IPR011095">
    <property type="entry name" value="Dala_Dala_lig_C"/>
</dbReference>
<dbReference type="VEuPathDB" id="FungiDB:MYCTH_2070001"/>
<name>G2QMD7_THET4</name>
<evidence type="ECO:0000256" key="4">
    <source>
        <dbReference type="ARBA" id="ARBA00022840"/>
    </source>
</evidence>
<evidence type="ECO:0000313" key="9">
    <source>
        <dbReference type="EMBL" id="AEO61117.1"/>
    </source>
</evidence>
<dbReference type="EMBL" id="CP003007">
    <property type="protein sequence ID" value="AEO61117.1"/>
    <property type="molecule type" value="Genomic_DNA"/>
</dbReference>
<dbReference type="GO" id="GO:0005524">
    <property type="term" value="F:ATP binding"/>
    <property type="evidence" value="ECO:0007669"/>
    <property type="project" value="UniProtKB-UniRule"/>
</dbReference>
<evidence type="ECO:0000256" key="5">
    <source>
        <dbReference type="ARBA" id="ARBA00022960"/>
    </source>
</evidence>
<reference evidence="9 10" key="1">
    <citation type="journal article" date="2011" name="Nat. Biotechnol.">
        <title>Comparative genomic analysis of the thermophilic biomass-degrading fungi Myceliophthora thermophila and Thielavia terrestris.</title>
        <authorList>
            <person name="Berka R.M."/>
            <person name="Grigoriev I.V."/>
            <person name="Otillar R."/>
            <person name="Salamov A."/>
            <person name="Grimwood J."/>
            <person name="Reid I."/>
            <person name="Ishmael N."/>
            <person name="John T."/>
            <person name="Darmond C."/>
            <person name="Moisan M.-C."/>
            <person name="Henrissat B."/>
            <person name="Coutinho P.M."/>
            <person name="Lombard V."/>
            <person name="Natvig D.O."/>
            <person name="Lindquist E."/>
            <person name="Schmutz J."/>
            <person name="Lucas S."/>
            <person name="Harris P."/>
            <person name="Powlowski J."/>
            <person name="Bellemare A."/>
            <person name="Taylor D."/>
            <person name="Butler G."/>
            <person name="de Vries R.P."/>
            <person name="Allijn I.E."/>
            <person name="van den Brink J."/>
            <person name="Ushinsky S."/>
            <person name="Storms R."/>
            <person name="Powell A.J."/>
            <person name="Paulsen I.T."/>
            <person name="Elbourne L.D.H."/>
            <person name="Baker S.E."/>
            <person name="Magnuson J."/>
            <person name="LaBoissiere S."/>
            <person name="Clutterbuck A.J."/>
            <person name="Martinez D."/>
            <person name="Wogulis M."/>
            <person name="de Leon A.L."/>
            <person name="Rey M.W."/>
            <person name="Tsang A."/>
        </authorList>
    </citation>
    <scope>NUCLEOTIDE SEQUENCE [LARGE SCALE GENOMIC DNA]</scope>
    <source>
        <strain evidence="10">ATCC 42464 / BCRC 31852 / DSM 1799</strain>
    </source>
</reference>
<sequence>MASSLVTAFIYDRYETYRSQGLGYEELIPFDVDVTIDGLKRALEASGHKVVAVEGIRQLVALVAEGKHKSWDLAFPIAEGIFGGAGREAQVPGILEAYQIPHVFADAATLSLAQDKGLTKMVLDHHGIPTAPFAVVPAAAGPSAGAGEEKEDVGATFPLFIKPTWECSSKGIDQKSKVGDAAELVEGVRRLRARYPGQSVLVERFLGGAEYSVSILGTGPSARAIGTALLDWDAAESQQVLDSHYHVPYWARGAPPEGHDYPVKVVSARDNPDVRPAEEVALKAWRAVGCRDTGRVDIRLGLDGLPYVLEINAIPGLRPSWSTLTKTAEFYGIDYDQLIGAVVESALERYPHLRSKSESAELRN</sequence>
<dbReference type="InterPro" id="IPR011761">
    <property type="entry name" value="ATP-grasp"/>
</dbReference>
<keyword evidence="2" id="KW-0436">Ligase</keyword>
<keyword evidence="10" id="KW-1185">Reference proteome</keyword>
<gene>
    <name evidence="9" type="ORF">MYCTH_2070001</name>
</gene>
<evidence type="ECO:0000256" key="3">
    <source>
        <dbReference type="ARBA" id="ARBA00022741"/>
    </source>
</evidence>
<dbReference type="SUPFAM" id="SSF56059">
    <property type="entry name" value="Glutathione synthetase ATP-binding domain-like"/>
    <property type="match status" value="1"/>
</dbReference>
<accession>G2QMD7</accession>
<dbReference type="PROSITE" id="PS00844">
    <property type="entry name" value="DALA_DALA_LIGASE_2"/>
    <property type="match status" value="1"/>
</dbReference>
<keyword evidence="6" id="KW-0573">Peptidoglycan synthesis</keyword>